<keyword evidence="9" id="KW-1185">Reference proteome</keyword>
<dbReference type="InterPro" id="IPR003439">
    <property type="entry name" value="ABC_transporter-like_ATP-bd"/>
</dbReference>
<dbReference type="InterPro" id="IPR017871">
    <property type="entry name" value="ABC_transporter-like_CS"/>
</dbReference>
<evidence type="ECO:0000313" key="9">
    <source>
        <dbReference type="Proteomes" id="UP000309033"/>
    </source>
</evidence>
<dbReference type="CDD" id="cd03230">
    <property type="entry name" value="ABC_DR_subfamily_A"/>
    <property type="match status" value="1"/>
</dbReference>
<feature type="region of interest" description="Disordered" evidence="6">
    <location>
        <begin position="303"/>
        <end position="323"/>
    </location>
</feature>
<keyword evidence="2" id="KW-0813">Transport</keyword>
<keyword evidence="5" id="KW-0046">Antibiotic resistance</keyword>
<evidence type="ECO:0000256" key="2">
    <source>
        <dbReference type="ARBA" id="ARBA00022448"/>
    </source>
</evidence>
<comment type="caution">
    <text evidence="8">The sequence shown here is derived from an EMBL/GenBank/DDBJ whole genome shotgun (WGS) entry which is preliminary data.</text>
</comment>
<dbReference type="GO" id="GO:0005886">
    <property type="term" value="C:plasma membrane"/>
    <property type="evidence" value="ECO:0007669"/>
    <property type="project" value="UniProtKB-SubCell"/>
</dbReference>
<protein>
    <submittedName>
        <fullName evidence="8">ABC transporter ATP-binding protein</fullName>
    </submittedName>
</protein>
<evidence type="ECO:0000256" key="4">
    <source>
        <dbReference type="ARBA" id="ARBA00022840"/>
    </source>
</evidence>
<dbReference type="Pfam" id="PF00005">
    <property type="entry name" value="ABC_tran"/>
    <property type="match status" value="1"/>
</dbReference>
<dbReference type="GO" id="GO:0016887">
    <property type="term" value="F:ATP hydrolysis activity"/>
    <property type="evidence" value="ECO:0007669"/>
    <property type="project" value="InterPro"/>
</dbReference>
<dbReference type="PROSITE" id="PS50893">
    <property type="entry name" value="ABC_TRANSPORTER_2"/>
    <property type="match status" value="1"/>
</dbReference>
<organism evidence="8 9">
    <name type="scientific">Microbispora triticiradicis</name>
    <dbReference type="NCBI Taxonomy" id="2200763"/>
    <lineage>
        <taxon>Bacteria</taxon>
        <taxon>Bacillati</taxon>
        <taxon>Actinomycetota</taxon>
        <taxon>Actinomycetes</taxon>
        <taxon>Streptosporangiales</taxon>
        <taxon>Streptosporangiaceae</taxon>
        <taxon>Microbispora</taxon>
    </lineage>
</organism>
<proteinExistence type="predicted"/>
<dbReference type="PROSITE" id="PS00211">
    <property type="entry name" value="ABC_TRANSPORTER_1"/>
    <property type="match status" value="1"/>
</dbReference>
<comment type="subcellular location">
    <subcellularLocation>
        <location evidence="1">Cell membrane</location>
        <topology evidence="1">Peripheral membrane protein</topology>
    </subcellularLocation>
</comment>
<name>A0A5R8Z940_9ACTN</name>
<feature type="domain" description="ABC transporter" evidence="7">
    <location>
        <begin position="10"/>
        <end position="233"/>
    </location>
</feature>
<feature type="compositionally biased region" description="Low complexity" evidence="6">
    <location>
        <begin position="303"/>
        <end position="314"/>
    </location>
</feature>
<evidence type="ECO:0000256" key="3">
    <source>
        <dbReference type="ARBA" id="ARBA00022741"/>
    </source>
</evidence>
<dbReference type="PANTHER" id="PTHR42711:SF17">
    <property type="entry name" value="ABC TRANSPORTER ATP-BINDING PROTEIN"/>
    <property type="match status" value="1"/>
</dbReference>
<dbReference type="SMART" id="SM00382">
    <property type="entry name" value="AAA"/>
    <property type="match status" value="1"/>
</dbReference>
<sequence length="323" mass="33567">MNLHHGAPALSVAGLRKAYGGTRAVDGIDLVVGPGEVVALLGPNGAGKSTTIDMIVGLVRPDAGQIAVFGASPREAVRSGVIGVMPQEGALLDDVTVGETVTLIASLHRTPPPVEEALRRAGVADLADRRAARLSGGQRQRVRFAMALVSGPDLLVLDEPTAAMDVTARREFWRSMHAFTGTGRTVLFSTHYLEEAEAYADRVVLMNAGRIVADGPVPAVMAEVSGRTVTAVVPGARAEDLGTLPGVTAVHVREGRAELRCVDSDLVVRELLARHPDARDVEVGALGLEDAFLRLTGTPAGAPAGTLTGAPIEAPAEETEAAR</sequence>
<dbReference type="PANTHER" id="PTHR42711">
    <property type="entry name" value="ABC TRANSPORTER ATP-BINDING PROTEIN"/>
    <property type="match status" value="1"/>
</dbReference>
<dbReference type="InterPro" id="IPR027417">
    <property type="entry name" value="P-loop_NTPase"/>
</dbReference>
<gene>
    <name evidence="8" type="ORF">FED44_08655</name>
</gene>
<evidence type="ECO:0000256" key="6">
    <source>
        <dbReference type="SAM" id="MobiDB-lite"/>
    </source>
</evidence>
<dbReference type="GO" id="GO:0046677">
    <property type="term" value="P:response to antibiotic"/>
    <property type="evidence" value="ECO:0007669"/>
    <property type="project" value="UniProtKB-KW"/>
</dbReference>
<keyword evidence="3" id="KW-0547">Nucleotide-binding</keyword>
<dbReference type="Gene3D" id="3.40.50.300">
    <property type="entry name" value="P-loop containing nucleotide triphosphate hydrolases"/>
    <property type="match status" value="1"/>
</dbReference>
<evidence type="ECO:0000256" key="1">
    <source>
        <dbReference type="ARBA" id="ARBA00004202"/>
    </source>
</evidence>
<accession>A0A5R8Z940</accession>
<dbReference type="SUPFAM" id="SSF52540">
    <property type="entry name" value="P-loop containing nucleoside triphosphate hydrolases"/>
    <property type="match status" value="1"/>
</dbReference>
<dbReference type="InterPro" id="IPR003593">
    <property type="entry name" value="AAA+_ATPase"/>
</dbReference>
<evidence type="ECO:0000313" key="8">
    <source>
        <dbReference type="EMBL" id="TLP62044.1"/>
    </source>
</evidence>
<dbReference type="InterPro" id="IPR050763">
    <property type="entry name" value="ABC_transporter_ATP-binding"/>
</dbReference>
<evidence type="ECO:0000256" key="5">
    <source>
        <dbReference type="ARBA" id="ARBA00023251"/>
    </source>
</evidence>
<keyword evidence="4 8" id="KW-0067">ATP-binding</keyword>
<dbReference type="GO" id="GO:0005524">
    <property type="term" value="F:ATP binding"/>
    <property type="evidence" value="ECO:0007669"/>
    <property type="project" value="UniProtKB-KW"/>
</dbReference>
<dbReference type="OrthoDB" id="9788837at2"/>
<reference evidence="8" key="1">
    <citation type="submission" date="2019-05" db="EMBL/GenBank/DDBJ databases">
        <title>Isolation, diversity and antifungal activity of Actinobacteria from wheat.</title>
        <authorList>
            <person name="Yu B."/>
        </authorList>
    </citation>
    <scope>NUCLEOTIDE SEQUENCE [LARGE SCALE GENOMIC DNA]</scope>
    <source>
        <strain evidence="8">NEAU-HEGS1-5</strain>
    </source>
</reference>
<dbReference type="EMBL" id="VANP01000003">
    <property type="protein sequence ID" value="TLP62044.1"/>
    <property type="molecule type" value="Genomic_DNA"/>
</dbReference>
<dbReference type="Proteomes" id="UP000309033">
    <property type="component" value="Unassembled WGS sequence"/>
</dbReference>
<evidence type="ECO:0000259" key="7">
    <source>
        <dbReference type="PROSITE" id="PS50893"/>
    </source>
</evidence>
<dbReference type="AlphaFoldDB" id="A0A5R8Z940"/>